<dbReference type="Proteomes" id="UP000184268">
    <property type="component" value="Unassembled WGS sequence"/>
</dbReference>
<name>A0A1M5YCN8_9GAMM</name>
<protein>
    <submittedName>
        <fullName evidence="1">SapC protein</fullName>
    </submittedName>
</protein>
<dbReference type="Pfam" id="PF07277">
    <property type="entry name" value="SapC"/>
    <property type="match status" value="1"/>
</dbReference>
<organism evidence="1 2">
    <name type="scientific">Ferrimonas marina</name>
    <dbReference type="NCBI Taxonomy" id="299255"/>
    <lineage>
        <taxon>Bacteria</taxon>
        <taxon>Pseudomonadati</taxon>
        <taxon>Pseudomonadota</taxon>
        <taxon>Gammaproteobacteria</taxon>
        <taxon>Alteromonadales</taxon>
        <taxon>Ferrimonadaceae</taxon>
        <taxon>Ferrimonas</taxon>
    </lineage>
</organism>
<evidence type="ECO:0000313" key="1">
    <source>
        <dbReference type="EMBL" id="SHI09787.1"/>
    </source>
</evidence>
<dbReference type="AlphaFoldDB" id="A0A1M5YCN8"/>
<keyword evidence="2" id="KW-1185">Reference proteome</keyword>
<gene>
    <name evidence="1" type="ORF">SAMN02745129_4086</name>
</gene>
<sequence>MSAAAIIPLQKGKHANTKIKQDPSFAHVSEQHIAPLVIHEFVQAATEYPIIFVKNSESGQFQPVVMLGLKPGENLFVGERWKGIYIPASIGHYPLILVPDAQNPDQLMLAVNESSALVNEEEGEALFTEAGEPTAFTEKAKEKLGRYLESDQITRAFAQLMNEMELLTTKPLAIRLNGQEITLNGVYMVDEQKLAELEDDKFMDLRKRGLLGPIYAHLASLQQVNRLAHMKVQQES</sequence>
<dbReference type="RefSeq" id="WP_067663868.1">
    <property type="nucleotide sequence ID" value="NZ_FQXG01000007.1"/>
</dbReference>
<dbReference type="OrthoDB" id="9806524at2"/>
<dbReference type="InterPro" id="IPR010836">
    <property type="entry name" value="SapC"/>
</dbReference>
<dbReference type="STRING" id="299255.SAMN02745129_4086"/>
<evidence type="ECO:0000313" key="2">
    <source>
        <dbReference type="Proteomes" id="UP000184268"/>
    </source>
</evidence>
<reference evidence="1 2" key="1">
    <citation type="submission" date="2016-11" db="EMBL/GenBank/DDBJ databases">
        <authorList>
            <person name="Jaros S."/>
            <person name="Januszkiewicz K."/>
            <person name="Wedrychowicz H."/>
        </authorList>
    </citation>
    <scope>NUCLEOTIDE SEQUENCE [LARGE SCALE GENOMIC DNA]</scope>
    <source>
        <strain evidence="1 2">DSM 16917</strain>
    </source>
</reference>
<proteinExistence type="predicted"/>
<dbReference type="EMBL" id="FQXG01000007">
    <property type="protein sequence ID" value="SHI09787.1"/>
    <property type="molecule type" value="Genomic_DNA"/>
</dbReference>
<accession>A0A1M5YCN8</accession>